<feature type="transmembrane region" description="Helical" evidence="6">
    <location>
        <begin position="401"/>
        <end position="426"/>
    </location>
</feature>
<evidence type="ECO:0000256" key="5">
    <source>
        <dbReference type="ARBA" id="ARBA00023136"/>
    </source>
</evidence>
<evidence type="ECO:0000256" key="1">
    <source>
        <dbReference type="ARBA" id="ARBA00004651"/>
    </source>
</evidence>
<feature type="transmembrane region" description="Helical" evidence="6">
    <location>
        <begin position="51"/>
        <end position="74"/>
    </location>
</feature>
<evidence type="ECO:0000256" key="3">
    <source>
        <dbReference type="ARBA" id="ARBA00022692"/>
    </source>
</evidence>
<dbReference type="EMBL" id="CP022202">
    <property type="protein sequence ID" value="AXA60643.1"/>
    <property type="molecule type" value="Genomic_DNA"/>
</dbReference>
<dbReference type="RefSeq" id="WP_208667102.1">
    <property type="nucleotide sequence ID" value="NZ_CP022201.1"/>
</dbReference>
<dbReference type="AlphaFoldDB" id="A0A2Z4ZAS8"/>
<keyword evidence="4 6" id="KW-1133">Transmembrane helix</keyword>
<dbReference type="GO" id="GO:0005886">
    <property type="term" value="C:plasma membrane"/>
    <property type="evidence" value="ECO:0007669"/>
    <property type="project" value="UniProtKB-SubCell"/>
</dbReference>
<keyword evidence="3 6" id="KW-0812">Transmembrane</keyword>
<feature type="transmembrane region" description="Helical" evidence="6">
    <location>
        <begin position="95"/>
        <end position="116"/>
    </location>
</feature>
<evidence type="ECO:0000313" key="8">
    <source>
        <dbReference type="Proteomes" id="UP000251666"/>
    </source>
</evidence>
<keyword evidence="5 6" id="KW-0472">Membrane</keyword>
<feature type="transmembrane region" description="Helical" evidence="6">
    <location>
        <begin position="180"/>
        <end position="202"/>
    </location>
</feature>
<comment type="subcellular location">
    <subcellularLocation>
        <location evidence="1">Cell membrane</location>
        <topology evidence="1">Multi-pass membrane protein</topology>
    </subcellularLocation>
</comment>
<feature type="transmembrane region" description="Helical" evidence="6">
    <location>
        <begin position="259"/>
        <end position="283"/>
    </location>
</feature>
<protein>
    <submittedName>
        <fullName evidence="7">Flippase</fullName>
    </submittedName>
</protein>
<dbReference type="KEGG" id="pthv:CE140_11540"/>
<feature type="transmembrane region" description="Helical" evidence="6">
    <location>
        <begin position="21"/>
        <end position="45"/>
    </location>
</feature>
<sequence length="435" mass="49232">MLIRLLYEMLTLIGRENLKRLINLNIRAATLVSKFALIFFIAKYLDAKDVGLYGLISATIGYAIYLVGFEFYNYSTREIIGSDPGLLFGYIKDQLVLYVIAYVLVAPLTVVFFSTGVIPIEYIYWFGCLLVVEHLAQELNRVLVAISKQMLASVVLFVRSGVWCLLVIVIMYLSPGSRNLNLVMVLWFLGCLFALIIGLWSLRSYSFLSFFRPVNWSWIKKGLRLMWPLLIASLCIRGIFTIDRYWIESVAGLDVLGAYVLYIGMATAVLSFLDAAVIVFYYPKLILSAKDGDAHLFSSTMRGLTLNVVGFTSFLSLACYFFGWGMVLWLDNSIYVDYFYILKWLILSIALYSLSMIPHVGLYALHKDKHIFFSQIGGLGIFVMSYLVMRIAKVDGVLSVLWGMCNAFAIIFVWKTLAYVLGFGLIKVDDCDAKA</sequence>
<accession>A0A2Z4ZAS8</accession>
<evidence type="ECO:0000256" key="6">
    <source>
        <dbReference type="SAM" id="Phobius"/>
    </source>
</evidence>
<proteinExistence type="predicted"/>
<reference evidence="8" key="1">
    <citation type="journal article" date="2021" name="Front. Microbiol.">
        <title>Genomic Analysis of the 1-Aminocyclopropane-1-Carboxylate Deaminase-Producing Pseudomonas thivervalensis SC5 Reveals Its Multifaceted Roles in Soil and in Beneficial Interactions With Plants.</title>
        <authorList>
            <person name="Nascimento F.X."/>
            <person name="Uron P."/>
            <person name="Glick B.R."/>
            <person name="Giachini A."/>
            <person name="Rossi M.J."/>
        </authorList>
    </citation>
    <scope>NUCLEOTIDE SEQUENCE [LARGE SCALE GENOMIC DNA]</scope>
    <source>
        <strain evidence="8">PLM3</strain>
    </source>
</reference>
<evidence type="ECO:0000313" key="7">
    <source>
        <dbReference type="EMBL" id="AXA60643.1"/>
    </source>
</evidence>
<feature type="transmembrane region" description="Helical" evidence="6">
    <location>
        <begin position="371"/>
        <end position="389"/>
    </location>
</feature>
<evidence type="ECO:0000256" key="2">
    <source>
        <dbReference type="ARBA" id="ARBA00022475"/>
    </source>
</evidence>
<name>A0A2Z4ZAS8_9PSED</name>
<feature type="transmembrane region" description="Helical" evidence="6">
    <location>
        <begin position="223"/>
        <end position="247"/>
    </location>
</feature>
<feature type="transmembrane region" description="Helical" evidence="6">
    <location>
        <begin position="341"/>
        <end position="364"/>
    </location>
</feature>
<gene>
    <name evidence="7" type="ORF">CEQ51_11385</name>
</gene>
<feature type="transmembrane region" description="Helical" evidence="6">
    <location>
        <begin position="304"/>
        <end position="329"/>
    </location>
</feature>
<dbReference type="PANTHER" id="PTHR30250:SF11">
    <property type="entry name" value="O-ANTIGEN TRANSPORTER-RELATED"/>
    <property type="match status" value="1"/>
</dbReference>
<feature type="transmembrane region" description="Helical" evidence="6">
    <location>
        <begin position="151"/>
        <end position="174"/>
    </location>
</feature>
<keyword evidence="2" id="KW-1003">Cell membrane</keyword>
<dbReference type="PANTHER" id="PTHR30250">
    <property type="entry name" value="PST FAMILY PREDICTED COLANIC ACID TRANSPORTER"/>
    <property type="match status" value="1"/>
</dbReference>
<feature type="transmembrane region" description="Helical" evidence="6">
    <location>
        <begin position="122"/>
        <end position="139"/>
    </location>
</feature>
<evidence type="ECO:0000256" key="4">
    <source>
        <dbReference type="ARBA" id="ARBA00022989"/>
    </source>
</evidence>
<dbReference type="InterPro" id="IPR050833">
    <property type="entry name" value="Poly_Biosynth_Transport"/>
</dbReference>
<organism evidence="7 8">
    <name type="scientific">Pseudomonas thivervalensis</name>
    <dbReference type="NCBI Taxonomy" id="86265"/>
    <lineage>
        <taxon>Bacteria</taxon>
        <taxon>Pseudomonadati</taxon>
        <taxon>Pseudomonadota</taxon>
        <taxon>Gammaproteobacteria</taxon>
        <taxon>Pseudomonadales</taxon>
        <taxon>Pseudomonadaceae</taxon>
        <taxon>Pseudomonas</taxon>
    </lineage>
</organism>
<keyword evidence="8" id="KW-1185">Reference proteome</keyword>
<dbReference type="Proteomes" id="UP000251666">
    <property type="component" value="Chromosome"/>
</dbReference>